<dbReference type="PANTHER" id="PTHR22674">
    <property type="entry name" value="NTPASE, KAP FAMILY P-LOOP DOMAIN-CONTAINING 1"/>
    <property type="match status" value="1"/>
</dbReference>
<feature type="transmembrane region" description="Helical" evidence="2">
    <location>
        <begin position="30"/>
        <end position="48"/>
    </location>
</feature>
<feature type="transmembrane region" description="Helical" evidence="2">
    <location>
        <begin position="822"/>
        <end position="844"/>
    </location>
</feature>
<keyword evidence="5" id="KW-1185">Reference proteome</keyword>
<sequence length="1075" mass="117807">MDASAPTPISTGDLFAGRSRTDRRMMLRRLYLKATITFALLILCVVGLNDRSIRTDPFTPDPTWIQYLFKPQPDPRLAAMPVVPMGAAGVLSWRPKSSTAWLTERPVGLPEAAPQRAAFHWLGLDAAHAFDAPDLKIAPTPKQAPLDLAELSKIPNQAQQSRPPIPPIQQQPLLDPEVSKRAARPTAIRLVPDPNDDPNFASLPARKPLSEGAYWAGCDMDGKWCLRLAGIDGSASQDGGQIWKGFPTDLNPAPFVAIGGERPSLVPAHNALDSAGSVDPMLLAVIDTPVPFALSGYAVDDQIRGYYKPSVSAKLEQGVAQFLRATSSRMNFFGLLPPDENVDLPQRTTKMFTLFAQGRLASTTFKLFTPEGQVEHDTQFISLPTKANLRSLHFQPDRRFGWISSGWEDGNEEGPLPAVFQTSDGGKTWERLSYRWQFAPWVLFGAIPGLALAFFFTGLAWHDLPGSKVDQGISETGTSDTPIGWNDFDVLGMKPLALALSRFVRNTSTSPPLTIAITGPWGTGKSSLMNLVAEDLRQRGSSPVWFNAWHHQKEENILAALLENIRGQAIPSVWRLSGLWFRARLLYVRAGRDIVPLLLILAVILSMAFAFKWAAIGNSLAAVWLKPDAEWPKLAQLTESASSWLDHALFVGAGTLLLVIVKIYATMDLKPSELMATLRSNSKLADFSAQLGFRYKFAKEFEAAGRALRTSTSPGLVIFIDDLDRCTPENLMAVLESINFLTTAGPCFIFLGMDEPKVVEIIAKQYGNDQGRARQYLKKLLNLTIPVPDVDVRNSVGLSFGHDERPEGISPWPDRIRRTLRYVPDVGIPAITLLLMIWLLASWVNNLQIVVSPPPAKPPQTAATSTAAATGNAAPAAPSQAPERNDVITKAMPVASADQLILSRRVPPYLGLAVAMLLIVMLAARRITMVREDKVEDSQHFRTALAIWHPAVFEADPTPRGVKRHQNRLRLQAMRLRPAHETPDILDRWFGVKPARSSGADISEPTLVALGGIVALCDDIPDWSVQPSSVITIGHPSPNQTTIAQCAGAFEAKFPSDWPPTPEAIAAFRALRRSL</sequence>
<protein>
    <recommendedName>
        <fullName evidence="3">KAP NTPase domain-containing protein</fullName>
    </recommendedName>
</protein>
<evidence type="ECO:0000256" key="2">
    <source>
        <dbReference type="SAM" id="Phobius"/>
    </source>
</evidence>
<feature type="transmembrane region" description="Helical" evidence="2">
    <location>
        <begin position="906"/>
        <end position="924"/>
    </location>
</feature>
<dbReference type="SUPFAM" id="SSF52540">
    <property type="entry name" value="P-loop containing nucleoside triphosphate hydrolases"/>
    <property type="match status" value="1"/>
</dbReference>
<keyword evidence="2" id="KW-1133">Transmembrane helix</keyword>
<feature type="domain" description="KAP NTPase" evidence="3">
    <location>
        <begin position="495"/>
        <end position="791"/>
    </location>
</feature>
<proteinExistence type="predicted"/>
<keyword evidence="2" id="KW-0472">Membrane</keyword>
<dbReference type="CDD" id="cd02019">
    <property type="entry name" value="NK"/>
    <property type="match status" value="1"/>
</dbReference>
<feature type="region of interest" description="Disordered" evidence="1">
    <location>
        <begin position="855"/>
        <end position="882"/>
    </location>
</feature>
<reference evidence="4 5" key="1">
    <citation type="submission" date="2020-07" db="EMBL/GenBank/DDBJ databases">
        <title>Bradyrhizobium diversity isolated from nodules of indigenous legumes of Western Australia.</title>
        <authorList>
            <person name="Klepa M.S."/>
        </authorList>
    </citation>
    <scope>NUCLEOTIDE SEQUENCE [LARGE SCALE GENOMIC DNA]</scope>
    <source>
        <strain evidence="4 5">CNPSo 4010</strain>
    </source>
</reference>
<dbReference type="InterPro" id="IPR011646">
    <property type="entry name" value="KAP_P-loop"/>
</dbReference>
<dbReference type="InterPro" id="IPR027417">
    <property type="entry name" value="P-loop_NTPase"/>
</dbReference>
<dbReference type="Proteomes" id="UP000807370">
    <property type="component" value="Unassembled WGS sequence"/>
</dbReference>
<evidence type="ECO:0000259" key="3">
    <source>
        <dbReference type="Pfam" id="PF07693"/>
    </source>
</evidence>
<evidence type="ECO:0000256" key="1">
    <source>
        <dbReference type="SAM" id="MobiDB-lite"/>
    </source>
</evidence>
<feature type="transmembrane region" description="Helical" evidence="2">
    <location>
        <begin position="594"/>
        <end position="624"/>
    </location>
</feature>
<organism evidence="4 5">
    <name type="scientific">Bradyrhizobium agreste</name>
    <dbReference type="NCBI Taxonomy" id="2751811"/>
    <lineage>
        <taxon>Bacteria</taxon>
        <taxon>Pseudomonadati</taxon>
        <taxon>Pseudomonadota</taxon>
        <taxon>Alphaproteobacteria</taxon>
        <taxon>Hyphomicrobiales</taxon>
        <taxon>Nitrobacteraceae</taxon>
        <taxon>Bradyrhizobium</taxon>
    </lineage>
</organism>
<dbReference type="Gene3D" id="3.40.50.300">
    <property type="entry name" value="P-loop containing nucleotide triphosphate hydrolases"/>
    <property type="match status" value="1"/>
</dbReference>
<evidence type="ECO:0000313" key="4">
    <source>
        <dbReference type="EMBL" id="MBH5398435.1"/>
    </source>
</evidence>
<keyword evidence="2" id="KW-0812">Transmembrane</keyword>
<evidence type="ECO:0000313" key="5">
    <source>
        <dbReference type="Proteomes" id="UP000807370"/>
    </source>
</evidence>
<dbReference type="PANTHER" id="PTHR22674:SF6">
    <property type="entry name" value="NTPASE KAP FAMILY P-LOOP DOMAIN-CONTAINING PROTEIN 1"/>
    <property type="match status" value="1"/>
</dbReference>
<dbReference type="RefSeq" id="WP_197959749.1">
    <property type="nucleotide sequence ID" value="NZ_JACCHP010000007.1"/>
</dbReference>
<dbReference type="InterPro" id="IPR052754">
    <property type="entry name" value="NTPase_KAP_P-loop"/>
</dbReference>
<feature type="transmembrane region" description="Helical" evidence="2">
    <location>
        <begin position="438"/>
        <end position="461"/>
    </location>
</feature>
<feature type="transmembrane region" description="Helical" evidence="2">
    <location>
        <begin position="644"/>
        <end position="665"/>
    </location>
</feature>
<dbReference type="Pfam" id="PF07693">
    <property type="entry name" value="KAP_NTPase"/>
    <property type="match status" value="1"/>
</dbReference>
<comment type="caution">
    <text evidence="4">The sequence shown here is derived from an EMBL/GenBank/DDBJ whole genome shotgun (WGS) entry which is preliminary data.</text>
</comment>
<accession>A0ABS0PMY0</accession>
<gene>
    <name evidence="4" type="ORF">HZZ13_11615</name>
</gene>
<dbReference type="SUPFAM" id="SSF110296">
    <property type="entry name" value="Oligoxyloglucan reducing end-specific cellobiohydrolase"/>
    <property type="match status" value="1"/>
</dbReference>
<name>A0ABS0PMY0_9BRAD</name>
<dbReference type="EMBL" id="JACCHP010000007">
    <property type="protein sequence ID" value="MBH5398435.1"/>
    <property type="molecule type" value="Genomic_DNA"/>
</dbReference>
<feature type="compositionally biased region" description="Low complexity" evidence="1">
    <location>
        <begin position="859"/>
        <end position="882"/>
    </location>
</feature>